<keyword evidence="2" id="KW-1185">Reference proteome</keyword>
<comment type="caution">
    <text evidence="1">The sequence shown here is derived from an EMBL/GenBank/DDBJ whole genome shotgun (WGS) entry which is preliminary data.</text>
</comment>
<organism evidence="1 2">
    <name type="scientific">Orlajensenia leifsoniae</name>
    <dbReference type="NCBI Taxonomy" id="2561933"/>
    <lineage>
        <taxon>Bacteria</taxon>
        <taxon>Bacillati</taxon>
        <taxon>Actinomycetota</taxon>
        <taxon>Actinomycetes</taxon>
        <taxon>Micrococcales</taxon>
        <taxon>Microbacteriaceae</taxon>
        <taxon>Orlajensenia</taxon>
    </lineage>
</organism>
<name>A0A4Y9QTH9_9MICO</name>
<proteinExistence type="predicted"/>
<dbReference type="EMBL" id="SPQZ01000006">
    <property type="protein sequence ID" value="TFV95390.1"/>
    <property type="molecule type" value="Genomic_DNA"/>
</dbReference>
<evidence type="ECO:0000313" key="2">
    <source>
        <dbReference type="Proteomes" id="UP000298127"/>
    </source>
</evidence>
<sequence length="235" mass="25972">MSTPGEKLKARFARRFDATSIDGDLLVHVAEQLSFIDTSCAAYDLGNRAEAKRLATTVRVLAHDSEVATSLLSRMSMRDEMPWADGSIPGQIAPIRERQSAGHRQAASVLTIAHASLGLNEDMKLIGWAPAFEEFPVGQHHVPFKYWWESSRMWDVHGTEVSRRLIVHWLANKDGGAHVDVLPAEYEAIARLGSMGLPWSDAAGGLKREHSPIRAAMRQIAEEVRVSVREALALT</sequence>
<dbReference type="Proteomes" id="UP000298127">
    <property type="component" value="Unassembled WGS sequence"/>
</dbReference>
<accession>A0A4Y9QTH9</accession>
<evidence type="ECO:0000313" key="1">
    <source>
        <dbReference type="EMBL" id="TFV95390.1"/>
    </source>
</evidence>
<gene>
    <name evidence="1" type="ORF">E4M00_15200</name>
</gene>
<dbReference type="AlphaFoldDB" id="A0A4Y9QTH9"/>
<protein>
    <submittedName>
        <fullName evidence="1">Uncharacterized protein</fullName>
    </submittedName>
</protein>
<reference evidence="1 2" key="1">
    <citation type="journal article" date="2018" name="J. Microbiol.">
        <title>Leifsonia flava sp. nov., a novel actinobacterium isolated from the rhizosphere of Aquilegia viridiflora.</title>
        <authorList>
            <person name="Cai Y."/>
            <person name="Tao W.Z."/>
            <person name="Ma Y.J."/>
            <person name="Cheng J."/>
            <person name="Zhang M.Y."/>
            <person name="Zhang Y.X."/>
        </authorList>
    </citation>
    <scope>NUCLEOTIDE SEQUENCE [LARGE SCALE GENOMIC DNA]</scope>
    <source>
        <strain evidence="1 2">SYP-B2174</strain>
    </source>
</reference>
<dbReference type="RefSeq" id="WP_135121330.1">
    <property type="nucleotide sequence ID" value="NZ_SPQZ01000006.1"/>
</dbReference>